<evidence type="ECO:0000313" key="2">
    <source>
        <dbReference type="EMBL" id="CBA66557.1"/>
    </source>
</evidence>
<evidence type="ECO:0008006" key="4">
    <source>
        <dbReference type="Google" id="ProtNLM"/>
    </source>
</evidence>
<feature type="signal peptide" evidence="1">
    <location>
        <begin position="1"/>
        <end position="23"/>
    </location>
</feature>
<reference evidence="2 3" key="1">
    <citation type="journal article" date="2009" name="Genome Biol.">
        <title>Comparative genome and phenotypic analysis of Clostridium difficile 027 strains provides insight into the evolution of a hypervirulent bacterium.</title>
        <authorList>
            <person name="Stabler R.A."/>
            <person name="He M."/>
            <person name="Dawson L."/>
            <person name="Martin M."/>
            <person name="Valiente E."/>
            <person name="Corton C."/>
            <person name="Lawley T.D."/>
            <person name="Sebaihia M."/>
            <person name="Quail M.A."/>
            <person name="Rose G."/>
            <person name="Gerding D.N."/>
            <person name="Gibert M."/>
            <person name="Popoff M.R."/>
            <person name="Parkhill J."/>
            <person name="Dougan G."/>
            <person name="Wren B.W."/>
        </authorList>
    </citation>
    <scope>NUCLEOTIDE SEQUENCE [LARGE SCALE GENOMIC DNA]</scope>
    <source>
        <strain evidence="2 3">CD196</strain>
    </source>
</reference>
<feature type="chain" id="PRO_5002616070" description="N-acetylmuramoyl-L-alanine amidase" evidence="1">
    <location>
        <begin position="24"/>
        <end position="147"/>
    </location>
</feature>
<evidence type="ECO:0000256" key="1">
    <source>
        <dbReference type="SAM" id="SignalP"/>
    </source>
</evidence>
<accession>A0A0H3N6M1</accession>
<dbReference type="HOGENOM" id="CLU_1766272_0_0_9"/>
<evidence type="ECO:0000313" key="3">
    <source>
        <dbReference type="Proteomes" id="UP000002068"/>
    </source>
</evidence>
<organism evidence="2 3">
    <name type="scientific">Clostridioides difficile (strain CD196)</name>
    <name type="common">Peptoclostridium difficile</name>
    <dbReference type="NCBI Taxonomy" id="645462"/>
    <lineage>
        <taxon>Bacteria</taxon>
        <taxon>Bacillati</taxon>
        <taxon>Bacillota</taxon>
        <taxon>Clostridia</taxon>
        <taxon>Peptostreptococcales</taxon>
        <taxon>Peptostreptococcaceae</taxon>
        <taxon>Clostridioides</taxon>
    </lineage>
</organism>
<sequence>MKRLFALLLTLSLVILPSTLVFANEKAENDSIYAEAPLVFQSNEKAYTHGSGGTAYIGYMSSKHLNWRITSSKGIVILFSGTVEIRNSKNMLVASYPISGGGSSTISGQIDVKYLKKGDYKAILKGTSTTGGGVLVVKSGLVQMFTI</sequence>
<dbReference type="EMBL" id="FN538970">
    <property type="protein sequence ID" value="CBA66557.1"/>
    <property type="molecule type" value="Genomic_DNA"/>
</dbReference>
<name>A0A0H3N6M1_CLODC</name>
<protein>
    <recommendedName>
        <fullName evidence="4">N-acetylmuramoyl-L-alanine amidase</fullName>
    </recommendedName>
</protein>
<dbReference type="Proteomes" id="UP000002068">
    <property type="component" value="Chromosome"/>
</dbReference>
<proteinExistence type="predicted"/>
<gene>
    <name evidence="2" type="ordered locus">CD196_3240</name>
</gene>
<dbReference type="RefSeq" id="WP_009888252.1">
    <property type="nucleotide sequence ID" value="NC_013315.1"/>
</dbReference>
<dbReference type="KEGG" id="cdc:CD196_3240"/>
<dbReference type="AlphaFoldDB" id="A0A0H3N6M1"/>
<keyword evidence="1" id="KW-0732">Signal</keyword>